<gene>
    <name evidence="1" type="ORF">TM448A00111_0006</name>
    <name evidence="2" type="ORF">TM448B00196_0006</name>
</gene>
<dbReference type="AlphaFoldDB" id="A0A6H1Z9D1"/>
<evidence type="ECO:0000313" key="2">
    <source>
        <dbReference type="EMBL" id="QJH94219.1"/>
    </source>
</evidence>
<accession>A0A6H1Z9D1</accession>
<dbReference type="EMBL" id="MT144598">
    <property type="protein sequence ID" value="QJH94219.1"/>
    <property type="molecule type" value="Genomic_DNA"/>
</dbReference>
<sequence>MAVVYYINLTNGIEAILTLNDYRFVRIQSTACEQKRWNFILQDLDTDLLMNLAIGNTCIVYDFGHSGMPRALWQGVPFIKFTLCKLWLGVETKAFVRGHNVTDYFSSIQLEDRTLAKLKYFHKFVNTDEIHLIPRWKQTTHDGQYEWYRKELIRWNLET</sequence>
<dbReference type="EMBL" id="MT143977">
    <property type="protein sequence ID" value="QJA44503.1"/>
    <property type="molecule type" value="Genomic_DNA"/>
</dbReference>
<proteinExistence type="predicted"/>
<reference evidence="1" key="1">
    <citation type="submission" date="2020-03" db="EMBL/GenBank/DDBJ databases">
        <title>The deep terrestrial virosphere.</title>
        <authorList>
            <person name="Holmfeldt K."/>
            <person name="Nilsson E."/>
            <person name="Simone D."/>
            <person name="Lopez-Fernandez M."/>
            <person name="Wu X."/>
            <person name="de Brujin I."/>
            <person name="Lundin D."/>
            <person name="Andersson A."/>
            <person name="Bertilsson S."/>
            <person name="Dopson M."/>
        </authorList>
    </citation>
    <scope>NUCLEOTIDE SEQUENCE</scope>
    <source>
        <strain evidence="1">TM448A00111</strain>
        <strain evidence="2">TM448B00196</strain>
    </source>
</reference>
<organism evidence="1">
    <name type="scientific">viral metagenome</name>
    <dbReference type="NCBI Taxonomy" id="1070528"/>
    <lineage>
        <taxon>unclassified sequences</taxon>
        <taxon>metagenomes</taxon>
        <taxon>organismal metagenomes</taxon>
    </lineage>
</organism>
<evidence type="ECO:0000313" key="1">
    <source>
        <dbReference type="EMBL" id="QJA44503.1"/>
    </source>
</evidence>
<protein>
    <submittedName>
        <fullName evidence="1">Uncharacterized protein</fullName>
    </submittedName>
</protein>
<name>A0A6H1Z9D1_9ZZZZ</name>